<sequence>MEINVVASRNYIVNFVNDYLQNNDLIFFNDKNFETNGIVSSNEINLKDFNEKDILINIGTKKDFDLKIKNLGHRPTIDDKDDFIYMTNFWFKNEAKITNTSFIWRPNRSLNAKHYGSSLAKKIKYNLNYGMQTEDSRYTMFNKVFAKYYWPNEVTSYLEKLYNNGGGIPIRPLR</sequence>
<reference evidence="1 2" key="1">
    <citation type="submission" date="2014-08" db="EMBL/GenBank/DDBJ databases">
        <title>Porphyromonas gulae strain:COT-052_OH3439 Genome sequencing.</title>
        <authorList>
            <person name="Wallis C."/>
            <person name="Deusch O."/>
            <person name="O'Flynn C."/>
            <person name="Davis I."/>
            <person name="Jospin G."/>
            <person name="Darling A.E."/>
            <person name="Coil D.A."/>
            <person name="Alexiev A."/>
            <person name="Horsfall A."/>
            <person name="Kirkwood N."/>
            <person name="Harris S."/>
            <person name="Eisen J.A."/>
        </authorList>
    </citation>
    <scope>NUCLEOTIDE SEQUENCE [LARGE SCALE GENOMIC DNA]</scope>
    <source>
        <strain evidence="2">COT-052 OH3439</strain>
    </source>
</reference>
<name>A0A0A2FI82_9PORP</name>
<gene>
    <name evidence="1" type="ORF">HR15_03965</name>
</gene>
<dbReference type="RefSeq" id="WP_039424033.1">
    <property type="nucleotide sequence ID" value="NZ_JRAK01000058.1"/>
</dbReference>
<evidence type="ECO:0000313" key="1">
    <source>
        <dbReference type="EMBL" id="KGN89817.1"/>
    </source>
</evidence>
<organism evidence="1 2">
    <name type="scientific">Porphyromonas gulae</name>
    <dbReference type="NCBI Taxonomy" id="111105"/>
    <lineage>
        <taxon>Bacteria</taxon>
        <taxon>Pseudomonadati</taxon>
        <taxon>Bacteroidota</taxon>
        <taxon>Bacteroidia</taxon>
        <taxon>Bacteroidales</taxon>
        <taxon>Porphyromonadaceae</taxon>
        <taxon>Porphyromonas</taxon>
    </lineage>
</organism>
<dbReference type="EMBL" id="JRAK01000058">
    <property type="protein sequence ID" value="KGN89817.1"/>
    <property type="molecule type" value="Genomic_DNA"/>
</dbReference>
<evidence type="ECO:0000313" key="2">
    <source>
        <dbReference type="Proteomes" id="UP000030146"/>
    </source>
</evidence>
<protein>
    <submittedName>
        <fullName evidence="1">Uncharacterized protein</fullName>
    </submittedName>
</protein>
<dbReference type="AlphaFoldDB" id="A0A0A2FI82"/>
<comment type="caution">
    <text evidence="1">The sequence shown here is derived from an EMBL/GenBank/DDBJ whole genome shotgun (WGS) entry which is preliminary data.</text>
</comment>
<dbReference type="Proteomes" id="UP000030146">
    <property type="component" value="Unassembled WGS sequence"/>
</dbReference>
<proteinExistence type="predicted"/>
<accession>A0A0A2FI82</accession>
<keyword evidence="2" id="KW-1185">Reference proteome</keyword>